<dbReference type="PANTHER" id="PTHR43245">
    <property type="entry name" value="BIFUNCTIONAL POLYMYXIN RESISTANCE PROTEIN ARNA"/>
    <property type="match status" value="1"/>
</dbReference>
<gene>
    <name evidence="3" type="ORF">UFOVP1425_14</name>
    <name evidence="4" type="ORF">UFOVP1672_76</name>
    <name evidence="2" type="ORF">UFOVP988_14</name>
</gene>
<dbReference type="CDD" id="cd08946">
    <property type="entry name" value="SDR_e"/>
    <property type="match status" value="1"/>
</dbReference>
<dbReference type="InterPro" id="IPR001509">
    <property type="entry name" value="Epimerase_deHydtase"/>
</dbReference>
<reference evidence="3" key="1">
    <citation type="submission" date="2020-05" db="EMBL/GenBank/DDBJ databases">
        <authorList>
            <person name="Chiriac C."/>
            <person name="Salcher M."/>
            <person name="Ghai R."/>
            <person name="Kavagutti S V."/>
        </authorList>
    </citation>
    <scope>NUCLEOTIDE SEQUENCE</scope>
</reference>
<evidence type="ECO:0000313" key="4">
    <source>
        <dbReference type="EMBL" id="CAB4223488.1"/>
    </source>
</evidence>
<feature type="domain" description="NAD-dependent epimerase/dehydratase" evidence="1">
    <location>
        <begin position="6"/>
        <end position="236"/>
    </location>
</feature>
<evidence type="ECO:0000259" key="1">
    <source>
        <dbReference type="Pfam" id="PF01370"/>
    </source>
</evidence>
<evidence type="ECO:0000313" key="3">
    <source>
        <dbReference type="EMBL" id="CAB4210476.1"/>
    </source>
</evidence>
<name>A0A6J5SA38_9CAUD</name>
<organism evidence="3">
    <name type="scientific">uncultured Caudovirales phage</name>
    <dbReference type="NCBI Taxonomy" id="2100421"/>
    <lineage>
        <taxon>Viruses</taxon>
        <taxon>Duplodnaviria</taxon>
        <taxon>Heunggongvirae</taxon>
        <taxon>Uroviricota</taxon>
        <taxon>Caudoviricetes</taxon>
        <taxon>Peduoviridae</taxon>
        <taxon>Maltschvirus</taxon>
        <taxon>Maltschvirus maltsch</taxon>
    </lineage>
</organism>
<evidence type="ECO:0000313" key="2">
    <source>
        <dbReference type="EMBL" id="CAB4176189.1"/>
    </source>
</evidence>
<accession>A0A6J5SA38</accession>
<dbReference type="InterPro" id="IPR036291">
    <property type="entry name" value="NAD(P)-bd_dom_sf"/>
</dbReference>
<sequence>MAALRILVTGGAGYVGSVLVPRLVACGHHVVVLDTFWYGRTLQAHDSLTQLQGDIRDRLDVQIAVADCDAVIHLACVSNDPSFDLDPKLGESINGPDTMRQLVYLAQGSGVKQFIYASSSSVYGIQDGDCDESAPLNPLTDYSRFKVEGEQVLAQASREMDYTIVRPATVCGYSPRQRLDVIVNIFTNQAWNTGRVMVNGGTQLRPNIHIADMCSVYELLLISDRELINRQTFNAGHGNATVLDIAKTVQRVVSAEKGEAISLGITTNNDKRSYHVSSEKLARVLGFRAEKSISDAARDLCRAFKGGKLPESMTDPRYFNIKIMQGQNG</sequence>
<protein>
    <submittedName>
        <fullName evidence="3">WcaG Nucleoside-diphosphate-sugar epimerases</fullName>
    </submittedName>
</protein>
<dbReference type="EMBL" id="LR796943">
    <property type="protein sequence ID" value="CAB4176189.1"/>
    <property type="molecule type" value="Genomic_DNA"/>
</dbReference>
<dbReference type="Pfam" id="PF01370">
    <property type="entry name" value="Epimerase"/>
    <property type="match status" value="1"/>
</dbReference>
<dbReference type="EMBL" id="LR797367">
    <property type="protein sequence ID" value="CAB4210476.1"/>
    <property type="molecule type" value="Genomic_DNA"/>
</dbReference>
<proteinExistence type="predicted"/>
<dbReference type="EMBL" id="LR797536">
    <property type="protein sequence ID" value="CAB4223488.1"/>
    <property type="molecule type" value="Genomic_DNA"/>
</dbReference>
<dbReference type="Gene3D" id="3.40.50.720">
    <property type="entry name" value="NAD(P)-binding Rossmann-like Domain"/>
    <property type="match status" value="1"/>
</dbReference>
<dbReference type="InterPro" id="IPR050177">
    <property type="entry name" value="Lipid_A_modif_metabolic_enz"/>
</dbReference>
<dbReference type="SUPFAM" id="SSF51735">
    <property type="entry name" value="NAD(P)-binding Rossmann-fold domains"/>
    <property type="match status" value="1"/>
</dbReference>
<dbReference type="PANTHER" id="PTHR43245:SF23">
    <property type="entry name" value="NAD(P)-BINDING DOMAIN-CONTAINING PROTEIN"/>
    <property type="match status" value="1"/>
</dbReference>